<keyword evidence="2" id="KW-0949">S-adenosyl-L-methionine</keyword>
<dbReference type="GO" id="GO:0046872">
    <property type="term" value="F:metal ion binding"/>
    <property type="evidence" value="ECO:0007669"/>
    <property type="project" value="UniProtKB-KW"/>
</dbReference>
<dbReference type="KEGG" id="ssm:Spirs_3121"/>
<dbReference type="eggNOG" id="COG0641">
    <property type="taxonomic scope" value="Bacteria"/>
</dbReference>
<dbReference type="STRING" id="573413.Spirs_3121"/>
<dbReference type="Gene3D" id="3.20.20.70">
    <property type="entry name" value="Aldolase class I"/>
    <property type="match status" value="1"/>
</dbReference>
<dbReference type="InterPro" id="IPR013785">
    <property type="entry name" value="Aldolase_TIM"/>
</dbReference>
<dbReference type="InterPro" id="IPR007197">
    <property type="entry name" value="rSAM"/>
</dbReference>
<gene>
    <name evidence="7" type="ordered locus">Spirs_3121</name>
</gene>
<accession>E1R4Y1</accession>
<organism evidence="7 8">
    <name type="scientific">Sediminispirochaeta smaragdinae (strain DSM 11293 / JCM 15392 / SEBR 4228)</name>
    <name type="common">Spirochaeta smaragdinae</name>
    <dbReference type="NCBI Taxonomy" id="573413"/>
    <lineage>
        <taxon>Bacteria</taxon>
        <taxon>Pseudomonadati</taxon>
        <taxon>Spirochaetota</taxon>
        <taxon>Spirochaetia</taxon>
        <taxon>Spirochaetales</taxon>
        <taxon>Spirochaetaceae</taxon>
        <taxon>Sediminispirochaeta</taxon>
    </lineage>
</organism>
<dbReference type="GO" id="GO:0003824">
    <property type="term" value="F:catalytic activity"/>
    <property type="evidence" value="ECO:0007669"/>
    <property type="project" value="InterPro"/>
</dbReference>
<keyword evidence="8" id="KW-1185">Reference proteome</keyword>
<dbReference type="HOGENOM" id="CLU_911156_0_0_12"/>
<dbReference type="RefSeq" id="WP_013255678.1">
    <property type="nucleotide sequence ID" value="NC_014364.1"/>
</dbReference>
<dbReference type="CDD" id="cd01335">
    <property type="entry name" value="Radical_SAM"/>
    <property type="match status" value="1"/>
</dbReference>
<dbReference type="EMBL" id="CP002116">
    <property type="protein sequence ID" value="ADK82219.1"/>
    <property type="molecule type" value="Genomic_DNA"/>
</dbReference>
<evidence type="ECO:0000256" key="1">
    <source>
        <dbReference type="ARBA" id="ARBA00001966"/>
    </source>
</evidence>
<dbReference type="OrthoDB" id="2080554at2"/>
<sequence>MNVQSLSIVVPGGCPNACKFCVSRMKAEEYKDHIERNLRFRDLYERDYMDRLAFARDNDCNTAILTGDGEPLVNIDFLNDFASWNARLSSPFRWLEIQTSGVGLDEEKLRWLRNSIRVSTISLSLSSIFDDDENARYNGTPESKKIDIQRLTQEIKRYDFNLRISVNMTDFLDEIPTPTIFERLQKMGSNMVTFRQLFAEGESEQATWVREHGASEQTRKKIDDYILSHGSPLGILPTGLMRYSVHGMSIVHDGDCMARQQREAIRYLILRPNCKLYTRWDDSGSILF</sequence>
<dbReference type="AlphaFoldDB" id="E1R4Y1"/>
<proteinExistence type="predicted"/>
<dbReference type="InterPro" id="IPR058240">
    <property type="entry name" value="rSAM_sf"/>
</dbReference>
<name>E1R4Y1_SEDSS</name>
<keyword evidence="5" id="KW-0411">Iron-sulfur</keyword>
<evidence type="ECO:0000256" key="5">
    <source>
        <dbReference type="ARBA" id="ARBA00023014"/>
    </source>
</evidence>
<dbReference type="SUPFAM" id="SSF102114">
    <property type="entry name" value="Radical SAM enzymes"/>
    <property type="match status" value="1"/>
</dbReference>
<evidence type="ECO:0000256" key="3">
    <source>
        <dbReference type="ARBA" id="ARBA00022723"/>
    </source>
</evidence>
<protein>
    <submittedName>
        <fullName evidence="7">Radical SAM domain protein</fullName>
    </submittedName>
</protein>
<evidence type="ECO:0000313" key="7">
    <source>
        <dbReference type="EMBL" id="ADK82219.1"/>
    </source>
</evidence>
<evidence type="ECO:0000259" key="6">
    <source>
        <dbReference type="Pfam" id="PF04055"/>
    </source>
</evidence>
<reference evidence="7 8" key="1">
    <citation type="journal article" date="2010" name="Stand. Genomic Sci.">
        <title>Complete genome sequence of Spirochaeta smaragdinae type strain (SEBR 4228).</title>
        <authorList>
            <person name="Mavromatis K."/>
            <person name="Yasawong M."/>
            <person name="Chertkov O."/>
            <person name="Lapidus A."/>
            <person name="Lucas S."/>
            <person name="Nolan M."/>
            <person name="Del Rio T.G."/>
            <person name="Tice H."/>
            <person name="Cheng J.F."/>
            <person name="Pitluck S."/>
            <person name="Liolios K."/>
            <person name="Ivanova N."/>
            <person name="Tapia R."/>
            <person name="Han C."/>
            <person name="Bruce D."/>
            <person name="Goodwin L."/>
            <person name="Pati A."/>
            <person name="Chen A."/>
            <person name="Palaniappan K."/>
            <person name="Land M."/>
            <person name="Hauser L."/>
            <person name="Chang Y.J."/>
            <person name="Jeffries C.D."/>
            <person name="Detter J.C."/>
            <person name="Rohde M."/>
            <person name="Brambilla E."/>
            <person name="Spring S."/>
            <person name="Goker M."/>
            <person name="Sikorski J."/>
            <person name="Woyke T."/>
            <person name="Bristow J."/>
            <person name="Eisen J.A."/>
            <person name="Markowitz V."/>
            <person name="Hugenholtz P."/>
            <person name="Klenk H.P."/>
            <person name="Kyrpides N.C."/>
        </authorList>
    </citation>
    <scope>NUCLEOTIDE SEQUENCE [LARGE SCALE GENOMIC DNA]</scope>
    <source>
        <strain evidence="8">DSM 11293 / JCM 15392 / SEBR 4228</strain>
    </source>
</reference>
<dbReference type="SFLD" id="SFLDS00029">
    <property type="entry name" value="Radical_SAM"/>
    <property type="match status" value="1"/>
</dbReference>
<evidence type="ECO:0000256" key="4">
    <source>
        <dbReference type="ARBA" id="ARBA00023004"/>
    </source>
</evidence>
<keyword evidence="3" id="KW-0479">Metal-binding</keyword>
<dbReference type="Pfam" id="PF04055">
    <property type="entry name" value="Radical_SAM"/>
    <property type="match status" value="1"/>
</dbReference>
<keyword evidence="4" id="KW-0408">Iron</keyword>
<evidence type="ECO:0000256" key="2">
    <source>
        <dbReference type="ARBA" id="ARBA00022691"/>
    </source>
</evidence>
<dbReference type="Proteomes" id="UP000002318">
    <property type="component" value="Chromosome"/>
</dbReference>
<feature type="domain" description="Radical SAM core" evidence="6">
    <location>
        <begin position="9"/>
        <end position="158"/>
    </location>
</feature>
<evidence type="ECO:0000313" key="8">
    <source>
        <dbReference type="Proteomes" id="UP000002318"/>
    </source>
</evidence>
<comment type="cofactor">
    <cofactor evidence="1">
        <name>[4Fe-4S] cluster</name>
        <dbReference type="ChEBI" id="CHEBI:49883"/>
    </cofactor>
</comment>
<dbReference type="GO" id="GO:0051536">
    <property type="term" value="F:iron-sulfur cluster binding"/>
    <property type="evidence" value="ECO:0007669"/>
    <property type="project" value="UniProtKB-KW"/>
</dbReference>